<evidence type="ECO:0000313" key="1">
    <source>
        <dbReference type="EMBL" id="HIX19969.1"/>
    </source>
</evidence>
<protein>
    <submittedName>
        <fullName evidence="1">Uncharacterized protein</fullName>
    </submittedName>
</protein>
<reference evidence="1" key="2">
    <citation type="submission" date="2021-04" db="EMBL/GenBank/DDBJ databases">
        <authorList>
            <person name="Gilroy R."/>
        </authorList>
    </citation>
    <scope>NUCLEOTIDE SEQUENCE</scope>
    <source>
        <strain evidence="1">14975</strain>
    </source>
</reference>
<evidence type="ECO:0000313" key="2">
    <source>
        <dbReference type="Proteomes" id="UP000823964"/>
    </source>
</evidence>
<comment type="caution">
    <text evidence="1">The sequence shown here is derived from an EMBL/GenBank/DDBJ whole genome shotgun (WGS) entry which is preliminary data.</text>
</comment>
<proteinExistence type="predicted"/>
<organism evidence="1 2">
    <name type="scientific">Candidatus Akkermansia intestinigallinarum</name>
    <dbReference type="NCBI Taxonomy" id="2838431"/>
    <lineage>
        <taxon>Bacteria</taxon>
        <taxon>Pseudomonadati</taxon>
        <taxon>Verrucomicrobiota</taxon>
        <taxon>Verrucomicrobiia</taxon>
        <taxon>Verrucomicrobiales</taxon>
        <taxon>Akkermansiaceae</taxon>
        <taxon>Akkermansia</taxon>
    </lineage>
</organism>
<accession>A0A9D2AH07</accession>
<gene>
    <name evidence="1" type="ORF">H9862_05115</name>
</gene>
<sequence>MGHEDGENYAYPNTRNNRKLLDVVTYDREGNPIPLSKRLNKMHPSVSFFIRDMTQAARVMLLRREDDLEGEELIARWDELPERLETARVFVCALEAAQSVQPSERRKGSHFDRFGMRAVIAENSPSENALITGFIITPNTIRKGQVKLRLPTPAHSPTHSMNWPVLKKWLLPFPLLYRVSMPLSSKILKLGVLH</sequence>
<dbReference type="AlphaFoldDB" id="A0A9D2AH07"/>
<name>A0A9D2AH07_9BACT</name>
<reference evidence="1" key="1">
    <citation type="journal article" date="2021" name="PeerJ">
        <title>Extensive microbial diversity within the chicken gut microbiome revealed by metagenomics and culture.</title>
        <authorList>
            <person name="Gilroy R."/>
            <person name="Ravi A."/>
            <person name="Getino M."/>
            <person name="Pursley I."/>
            <person name="Horton D.L."/>
            <person name="Alikhan N.F."/>
            <person name="Baker D."/>
            <person name="Gharbi K."/>
            <person name="Hall N."/>
            <person name="Watson M."/>
            <person name="Adriaenssens E.M."/>
            <person name="Foster-Nyarko E."/>
            <person name="Jarju S."/>
            <person name="Secka A."/>
            <person name="Antonio M."/>
            <person name="Oren A."/>
            <person name="Chaudhuri R.R."/>
            <person name="La Ragione R."/>
            <person name="Hildebrand F."/>
            <person name="Pallen M.J."/>
        </authorList>
    </citation>
    <scope>NUCLEOTIDE SEQUENCE</scope>
    <source>
        <strain evidence="1">14975</strain>
    </source>
</reference>
<dbReference type="EMBL" id="DXFQ01000089">
    <property type="protein sequence ID" value="HIX19969.1"/>
    <property type="molecule type" value="Genomic_DNA"/>
</dbReference>
<dbReference type="Proteomes" id="UP000823964">
    <property type="component" value="Unassembled WGS sequence"/>
</dbReference>